<proteinExistence type="predicted"/>
<accession>A0A7V8L7K2</accession>
<dbReference type="Proteomes" id="UP000053038">
    <property type="component" value="Unassembled WGS sequence"/>
</dbReference>
<reference evidence="1 2" key="1">
    <citation type="submission" date="2014-10" db="EMBL/GenBank/DDBJ databases">
        <title>Genome sequence of Pectobacterium carotovorum M022.</title>
        <authorList>
            <person name="Chan K.-G."/>
            <person name="Tan W.-S."/>
        </authorList>
    </citation>
    <scope>NUCLEOTIDE SEQUENCE [LARGE SCALE GENOMIC DNA]</scope>
    <source>
        <strain evidence="1 2">M022</strain>
    </source>
</reference>
<dbReference type="AlphaFoldDB" id="A0A7V8L7K2"/>
<keyword evidence="2" id="KW-1185">Reference proteome</keyword>
<gene>
    <name evidence="1" type="ORF">OI69_02325</name>
</gene>
<name>A0A7V8L7K2_9GAMM</name>
<sequence length="70" mass="8242">MCESPLMDHPSPRPCLRIIARIHFNKKFTRRLDKLEKDRLIAFEGERITPLSQRNQVGDSLLMFYSADTH</sequence>
<evidence type="ECO:0000313" key="2">
    <source>
        <dbReference type="Proteomes" id="UP000053038"/>
    </source>
</evidence>
<organism evidence="1 2">
    <name type="scientific">Pectobacterium fontis</name>
    <dbReference type="NCBI Taxonomy" id="2558042"/>
    <lineage>
        <taxon>Bacteria</taxon>
        <taxon>Pseudomonadati</taxon>
        <taxon>Pseudomonadota</taxon>
        <taxon>Gammaproteobacteria</taxon>
        <taxon>Enterobacterales</taxon>
        <taxon>Pectobacteriaceae</taxon>
        <taxon>Pectobacterium</taxon>
    </lineage>
</organism>
<comment type="caution">
    <text evidence="1">The sequence shown here is derived from an EMBL/GenBank/DDBJ whole genome shotgun (WGS) entry which is preliminary data.</text>
</comment>
<protein>
    <submittedName>
        <fullName evidence="1">Uncharacterized protein</fullName>
    </submittedName>
</protein>
<evidence type="ECO:0000313" key="1">
    <source>
        <dbReference type="EMBL" id="KHN55711.1"/>
    </source>
</evidence>
<dbReference type="EMBL" id="JSXC01000004">
    <property type="protein sequence ID" value="KHN55711.1"/>
    <property type="molecule type" value="Genomic_DNA"/>
</dbReference>